<dbReference type="PANTHER" id="PTHR20426">
    <property type="entry name" value="RIBOSOME BIOGENESIS PROTEIN TSR3 HOMOLOG"/>
    <property type="match status" value="1"/>
</dbReference>
<dbReference type="HAMAP" id="MF_01116">
    <property type="entry name" value="TSR3"/>
    <property type="match status" value="1"/>
</dbReference>
<keyword evidence="1" id="KW-0963">Cytoplasm</keyword>
<keyword evidence="2 6" id="KW-0690">Ribosome biogenesis</keyword>
<dbReference type="InterPro" id="IPR007209">
    <property type="entry name" value="RNaseL-inhib-like_metal-bd_dom"/>
</dbReference>
<dbReference type="EMBL" id="JADAQX010000620">
    <property type="protein sequence ID" value="KAF8819735.1"/>
    <property type="molecule type" value="Genomic_DNA"/>
</dbReference>
<evidence type="ECO:0000256" key="1">
    <source>
        <dbReference type="ARBA" id="ARBA00022490"/>
    </source>
</evidence>
<keyword evidence="10" id="KW-1185">Reference proteome</keyword>
<keyword evidence="5 6" id="KW-0949">S-adenosyl-L-methionine</keyword>
<evidence type="ECO:0000256" key="5">
    <source>
        <dbReference type="ARBA" id="ARBA00022691"/>
    </source>
</evidence>
<feature type="binding site" evidence="6">
    <location>
        <position position="90"/>
    </location>
    <ligand>
        <name>S-adenosyl-L-methionine</name>
        <dbReference type="ChEBI" id="CHEBI:59789"/>
    </ligand>
</feature>
<feature type="domain" description="RNase L inhibitor RLI-like possible metal-binding" evidence="8">
    <location>
        <begin position="75"/>
        <end position="107"/>
    </location>
</feature>
<evidence type="ECO:0000256" key="6">
    <source>
        <dbReference type="HAMAP-Rule" id="MF_03146"/>
    </source>
</evidence>
<name>A0ABQ7J6Y2_9APIC</name>
<evidence type="ECO:0000259" key="7">
    <source>
        <dbReference type="Pfam" id="PF04034"/>
    </source>
</evidence>
<organism evidence="9 10">
    <name type="scientific">Cardiosporidium cionae</name>
    <dbReference type="NCBI Taxonomy" id="476202"/>
    <lineage>
        <taxon>Eukaryota</taxon>
        <taxon>Sar</taxon>
        <taxon>Alveolata</taxon>
        <taxon>Apicomplexa</taxon>
        <taxon>Aconoidasida</taxon>
        <taxon>Nephromycida</taxon>
        <taxon>Cardiosporidium</taxon>
    </lineage>
</organism>
<proteinExistence type="inferred from homology"/>
<keyword evidence="4 6" id="KW-0808">Transferase</keyword>
<dbReference type="EC" id="2.5.1.157" evidence="6"/>
<reference evidence="9 10" key="1">
    <citation type="journal article" date="2020" name="bioRxiv">
        <title>Metabolic contributions of an alphaproteobacterial endosymbiont in the apicomplexan Cardiosporidium cionae.</title>
        <authorList>
            <person name="Hunter E.S."/>
            <person name="Paight C.J."/>
            <person name="Lane C.E."/>
        </authorList>
    </citation>
    <scope>NUCLEOTIDE SEQUENCE [LARGE SCALE GENOMIC DNA]</scope>
    <source>
        <strain evidence="9">ESH_2018</strain>
    </source>
</reference>
<dbReference type="InterPro" id="IPR022968">
    <property type="entry name" value="Tsr3-like"/>
</dbReference>
<accession>A0ABQ7J6Y2</accession>
<dbReference type="Pfam" id="PF04034">
    <property type="entry name" value="Ribo_biogen_C"/>
    <property type="match status" value="1"/>
</dbReference>
<feature type="binding site" evidence="6">
    <location>
        <position position="160"/>
    </location>
    <ligand>
        <name>S-adenosyl-L-methionine</name>
        <dbReference type="ChEBI" id="CHEBI:59789"/>
    </ligand>
</feature>
<evidence type="ECO:0000313" key="10">
    <source>
        <dbReference type="Proteomes" id="UP000823046"/>
    </source>
</evidence>
<dbReference type="InterPro" id="IPR007177">
    <property type="entry name" value="Tsr3_C"/>
</dbReference>
<comment type="similarity">
    <text evidence="6">Belongs to the TDD superfamily. TSR3 family.</text>
</comment>
<evidence type="ECO:0000259" key="8">
    <source>
        <dbReference type="Pfam" id="PF04068"/>
    </source>
</evidence>
<gene>
    <name evidence="9" type="ORF">IE077_000663</name>
</gene>
<dbReference type="NCBIfam" id="NF002621">
    <property type="entry name" value="PRK02287.1"/>
    <property type="match status" value="1"/>
</dbReference>
<comment type="catalytic activity">
    <reaction evidence="6">
        <text>an N(1)-methylpseudouridine in rRNA + S-adenosyl-L-methionine = N(1)-methyl-N(3)-[(3S)-3-amino-3-carboxypropyl]pseudouridine in rRNA + S-methyl-5'-thioadenosine + H(+)</text>
        <dbReference type="Rhea" id="RHEA:63296"/>
        <dbReference type="Rhea" id="RHEA-COMP:11634"/>
        <dbReference type="Rhea" id="RHEA-COMP:16310"/>
        <dbReference type="ChEBI" id="CHEBI:15378"/>
        <dbReference type="ChEBI" id="CHEBI:17509"/>
        <dbReference type="ChEBI" id="CHEBI:59789"/>
        <dbReference type="ChEBI" id="CHEBI:74890"/>
        <dbReference type="ChEBI" id="CHEBI:146234"/>
        <dbReference type="EC" id="2.5.1.157"/>
    </reaction>
</comment>
<dbReference type="Proteomes" id="UP000823046">
    <property type="component" value="Unassembled WGS sequence"/>
</dbReference>
<dbReference type="PANTHER" id="PTHR20426:SF0">
    <property type="entry name" value="18S RRNA AMINOCARBOXYPROPYLTRANSFERASE"/>
    <property type="match status" value="1"/>
</dbReference>
<sequence length="280" mass="31242">MPKLRPPRSSAQRNIHDVYRHSLSVLDNAKAASPVAEVSEESQQESPEGFVNPLPTLCNEIESCSTSPPASSIIPLAMWDLHQCDAKKCSGRKLHRFGLLRLLTISQRFNGLILSPHATQPLSLQDIPLLQKGLAVIDCSWNSLSKVPFRKLHNGKERLLPFLVAANPLHYGKAHQLSCVEALAGALFIAGFREQAEKILSLFNWGPTFVTINEEILLLYAKDGFTPAEIICLQDAYLNQARQEKLDRKCSTFTHAPDVICRDDEFDYKDTDSMQNASAY</sequence>
<feature type="binding site" evidence="6">
    <location>
        <position position="137"/>
    </location>
    <ligand>
        <name>S-adenosyl-L-methionine</name>
        <dbReference type="ChEBI" id="CHEBI:59789"/>
    </ligand>
</feature>
<evidence type="ECO:0000256" key="2">
    <source>
        <dbReference type="ARBA" id="ARBA00022517"/>
    </source>
</evidence>
<comment type="caution">
    <text evidence="6">Lacks conserved residue(s) required for the propagation of feature annotation.</text>
</comment>
<dbReference type="Pfam" id="PF04068">
    <property type="entry name" value="Fer4_RLI"/>
    <property type="match status" value="1"/>
</dbReference>
<evidence type="ECO:0000256" key="4">
    <source>
        <dbReference type="ARBA" id="ARBA00022679"/>
    </source>
</evidence>
<comment type="function">
    <text evidence="6">Aminocarboxypropyltransferase that catalyzes the aminocarboxypropyl transfer on pseudouridine in 18S rRNA. It constitutes the last step in biosynthesis of the hypermodified N1-methyl-N3-(3-amino-3-carboxypropyl) pseudouridine (m1acp3-Psi).</text>
</comment>
<feature type="domain" description="16S/18S rRNA aminocarboxypropyltransferase Tsr3 C-terminal" evidence="7">
    <location>
        <begin position="112"/>
        <end position="237"/>
    </location>
</feature>
<protein>
    <recommendedName>
        <fullName evidence="6">18S rRNA aminocarboxypropyltransferase</fullName>
        <ecNumber evidence="6">2.5.1.157</ecNumber>
    </recommendedName>
</protein>
<evidence type="ECO:0000313" key="9">
    <source>
        <dbReference type="EMBL" id="KAF8819735.1"/>
    </source>
</evidence>
<comment type="caution">
    <text evidence="9">The sequence shown here is derived from an EMBL/GenBank/DDBJ whole genome shotgun (WGS) entry which is preliminary data.</text>
</comment>
<evidence type="ECO:0000256" key="3">
    <source>
        <dbReference type="ARBA" id="ARBA00022552"/>
    </source>
</evidence>
<keyword evidence="3 6" id="KW-0698">rRNA processing</keyword>